<gene>
    <name evidence="1" type="ORF">POL25_13295</name>
</gene>
<dbReference type="RefSeq" id="WP_272086356.1">
    <property type="nucleotide sequence ID" value="NZ_JAQNDL010000001.1"/>
</dbReference>
<accession>A0ABT5DXJ2</accession>
<dbReference type="EMBL" id="JAQNDL010000001">
    <property type="protein sequence ID" value="MDC0717875.1"/>
    <property type="molecule type" value="Genomic_DNA"/>
</dbReference>
<reference evidence="1 2" key="1">
    <citation type="submission" date="2022-11" db="EMBL/GenBank/DDBJ databases">
        <title>Minimal conservation of predation-associated metabolite biosynthetic gene clusters underscores biosynthetic potential of Myxococcota including descriptions for ten novel species: Archangium lansinium sp. nov., Myxococcus landrumus sp. nov., Nannocystis bai.</title>
        <authorList>
            <person name="Ahearne A."/>
            <person name="Stevens C."/>
            <person name="Dowd S."/>
        </authorList>
    </citation>
    <scope>NUCLEOTIDE SEQUENCE [LARGE SCALE GENOMIC DNA]</scope>
    <source>
        <strain evidence="1 2">BB15-2</strain>
    </source>
</reference>
<protein>
    <submittedName>
        <fullName evidence="1">Uncharacterized protein</fullName>
    </submittedName>
</protein>
<keyword evidence="2" id="KW-1185">Reference proteome</keyword>
<name>A0ABT5DXJ2_9BACT</name>
<sequence length="268" mass="29052">MTNPKAETLKSKLELDKVELTEPARGVELAWTTALVRGFLPGAKWELLGDTTLPVEPGEAMHKWIWGDGAARLTVAVFVSSDGPLVARRRLVTLATENMRPDVPFIRGPADLGDVSTIFAVPPAFAHLIWAYTNVCVAIKTQDAPGIDVTNIAAAMQEHLARHVVPRVKGATPQIEHAEPSLKQVPVGTPLTIRLRMRSEDAPRELQVAIKERNSTLRIAGDLGLVTTLSVDTPGPRKLTMMVADKSTLLSTWASVIFEVTPPAPVND</sequence>
<evidence type="ECO:0000313" key="1">
    <source>
        <dbReference type="EMBL" id="MDC0717875.1"/>
    </source>
</evidence>
<comment type="caution">
    <text evidence="1">The sequence shown here is derived from an EMBL/GenBank/DDBJ whole genome shotgun (WGS) entry which is preliminary data.</text>
</comment>
<proteinExistence type="predicted"/>
<evidence type="ECO:0000313" key="2">
    <source>
        <dbReference type="Proteomes" id="UP001221686"/>
    </source>
</evidence>
<organism evidence="1 2">
    <name type="scientific">Nannocystis bainbridge</name>
    <dbReference type="NCBI Taxonomy" id="2995303"/>
    <lineage>
        <taxon>Bacteria</taxon>
        <taxon>Pseudomonadati</taxon>
        <taxon>Myxococcota</taxon>
        <taxon>Polyangia</taxon>
        <taxon>Nannocystales</taxon>
        <taxon>Nannocystaceae</taxon>
        <taxon>Nannocystis</taxon>
    </lineage>
</organism>
<dbReference type="Proteomes" id="UP001221686">
    <property type="component" value="Unassembled WGS sequence"/>
</dbReference>